<gene>
    <name evidence="2" type="ORF">IV500_15110</name>
</gene>
<evidence type="ECO:0000313" key="2">
    <source>
        <dbReference type="EMBL" id="MBG0740706.1"/>
    </source>
</evidence>
<dbReference type="EMBL" id="JADNYM010000020">
    <property type="protein sequence ID" value="MBG0740706.1"/>
    <property type="molecule type" value="Genomic_DNA"/>
</dbReference>
<protein>
    <submittedName>
        <fullName evidence="2">Cytochrome</fullName>
    </submittedName>
</protein>
<reference evidence="2 3" key="1">
    <citation type="submission" date="2020-11" db="EMBL/GenBank/DDBJ databases">
        <title>Arthrobacter antarcticus sp. nov., isolated from Antarctic Soil.</title>
        <authorList>
            <person name="Li J."/>
        </authorList>
    </citation>
    <scope>NUCLEOTIDE SEQUENCE [LARGE SCALE GENOMIC DNA]</scope>
    <source>
        <strain evidence="2 3">Z1-20</strain>
    </source>
</reference>
<feature type="region of interest" description="Disordered" evidence="1">
    <location>
        <begin position="274"/>
        <end position="296"/>
    </location>
</feature>
<evidence type="ECO:0000313" key="3">
    <source>
        <dbReference type="Proteomes" id="UP000655366"/>
    </source>
</evidence>
<proteinExistence type="predicted"/>
<accession>A0A931CR91</accession>
<keyword evidence="3" id="KW-1185">Reference proteome</keyword>
<sequence length="296" mass="31877">MTQPALAHATEFGRMYARSLSEPPLMPSITTVISQQSGTLDGWFGYMAANSLAKHPALPGALANPSQLRGMVNDASKAAERFRDAAAARGDRVHSYCEQVSLRALGRAHRMPETRAALAENGEEKFAARFDEWWDLYKVEPVAPEVTVWNHTVGYAGTLDLVARIGGRLCLIDYKTKGTDRNGGVKALDDKVVMQLVAGMKAEEGLVDAGAGSWEPWLYGADPILLGVAIGETEVRALRANPEVLKYHWYKFAALRTVWKTAADVRAAGAALLPISPPQPDASTAGPPQPAETAAQ</sequence>
<organism evidence="2 3">
    <name type="scientific">Arthrobacter terrae</name>
    <dbReference type="NCBI Taxonomy" id="2935737"/>
    <lineage>
        <taxon>Bacteria</taxon>
        <taxon>Bacillati</taxon>
        <taxon>Actinomycetota</taxon>
        <taxon>Actinomycetes</taxon>
        <taxon>Micrococcales</taxon>
        <taxon>Micrococcaceae</taxon>
        <taxon>Arthrobacter</taxon>
    </lineage>
</organism>
<dbReference type="RefSeq" id="WP_196397642.1">
    <property type="nucleotide sequence ID" value="NZ_JADNYM010000020.1"/>
</dbReference>
<dbReference type="AlphaFoldDB" id="A0A931CR91"/>
<name>A0A931CR91_9MICC</name>
<evidence type="ECO:0000256" key="1">
    <source>
        <dbReference type="SAM" id="MobiDB-lite"/>
    </source>
</evidence>
<comment type="caution">
    <text evidence="2">The sequence shown here is derived from an EMBL/GenBank/DDBJ whole genome shotgun (WGS) entry which is preliminary data.</text>
</comment>
<dbReference type="Proteomes" id="UP000655366">
    <property type="component" value="Unassembled WGS sequence"/>
</dbReference>